<proteinExistence type="predicted"/>
<evidence type="ECO:0000313" key="2">
    <source>
        <dbReference type="Proteomes" id="UP001396334"/>
    </source>
</evidence>
<dbReference type="EMBL" id="JBBPBN010000001">
    <property type="protein sequence ID" value="KAK9047060.1"/>
    <property type="molecule type" value="Genomic_DNA"/>
</dbReference>
<organism evidence="1 2">
    <name type="scientific">Hibiscus sabdariffa</name>
    <name type="common">roselle</name>
    <dbReference type="NCBI Taxonomy" id="183260"/>
    <lineage>
        <taxon>Eukaryota</taxon>
        <taxon>Viridiplantae</taxon>
        <taxon>Streptophyta</taxon>
        <taxon>Embryophyta</taxon>
        <taxon>Tracheophyta</taxon>
        <taxon>Spermatophyta</taxon>
        <taxon>Magnoliopsida</taxon>
        <taxon>eudicotyledons</taxon>
        <taxon>Gunneridae</taxon>
        <taxon>Pentapetalae</taxon>
        <taxon>rosids</taxon>
        <taxon>malvids</taxon>
        <taxon>Malvales</taxon>
        <taxon>Malvaceae</taxon>
        <taxon>Malvoideae</taxon>
        <taxon>Hibiscus</taxon>
    </lineage>
</organism>
<protein>
    <submittedName>
        <fullName evidence="1">Uncharacterized protein</fullName>
    </submittedName>
</protein>
<accession>A0ABR2UBP4</accession>
<keyword evidence="2" id="KW-1185">Reference proteome</keyword>
<evidence type="ECO:0000313" key="1">
    <source>
        <dbReference type="EMBL" id="KAK9047060.1"/>
    </source>
</evidence>
<gene>
    <name evidence="1" type="ORF">V6N11_052922</name>
</gene>
<name>A0ABR2UBP4_9ROSI</name>
<comment type="caution">
    <text evidence="1">The sequence shown here is derived from an EMBL/GenBank/DDBJ whole genome shotgun (WGS) entry which is preliminary data.</text>
</comment>
<sequence length="430" mass="48614">MASQITLVSTSEELHDELNNKLERMMSILCMIEVFERVGDKIELYRRYLFKCYEEFWSAQIGCMLISEGLAKFEDFEWKCDHSVGQQLESGTTKICKQHNVDPMSYKTQGIPRLSNQPTTLEAIPILDDKGDAKSSLPLKVALENLCHYPYLKDWTPKKSTFKLVCILCLLQLKKSLESIRLVACKTEEIEANGCDLVRQGKLIELAVLLMVAPEKLILTTSEGSSDLCSNVIRRCIMSDLQASLDAEVRLMGRSNSCTLVEKCKDEREMKLSALKVLEVFERADNSINQYLQSDAYNDCTRSILEIVREIQNLFEKAGLDTMKPRDTDLNEIKCFSHTLDPVDHASLPLALSPHEFSVAEKKHLFGMQRGLPRTPAGSRTFLTMVQRSSKSCGPRVSAPKSKAIPNVLRRSICWFLSAGVDISKMVKRV</sequence>
<reference evidence="1 2" key="1">
    <citation type="journal article" date="2024" name="G3 (Bethesda)">
        <title>Genome assembly of Hibiscus sabdariffa L. provides insights into metabolisms of medicinal natural products.</title>
        <authorList>
            <person name="Kim T."/>
        </authorList>
    </citation>
    <scope>NUCLEOTIDE SEQUENCE [LARGE SCALE GENOMIC DNA]</scope>
    <source>
        <strain evidence="1">TK-2024</strain>
        <tissue evidence="1">Old leaves</tissue>
    </source>
</reference>
<dbReference type="Proteomes" id="UP001396334">
    <property type="component" value="Unassembled WGS sequence"/>
</dbReference>